<gene>
    <name evidence="1" type="ORF">ACFQND_23540</name>
</gene>
<keyword evidence="2" id="KW-1185">Reference proteome</keyword>
<name>A0ABW1U592_9BURK</name>
<dbReference type="EMBL" id="JBHSRS010000084">
    <property type="protein sequence ID" value="MFC6284212.1"/>
    <property type="molecule type" value="Genomic_DNA"/>
</dbReference>
<proteinExistence type="predicted"/>
<organism evidence="1 2">
    <name type="scientific">Polaromonas aquatica</name>
    <dbReference type="NCBI Taxonomy" id="332657"/>
    <lineage>
        <taxon>Bacteria</taxon>
        <taxon>Pseudomonadati</taxon>
        <taxon>Pseudomonadota</taxon>
        <taxon>Betaproteobacteria</taxon>
        <taxon>Burkholderiales</taxon>
        <taxon>Comamonadaceae</taxon>
        <taxon>Polaromonas</taxon>
    </lineage>
</organism>
<sequence length="79" mass="8741">MPVELLKTIVNRPLPLTITDPHDIDKLRVLRAAGYVSVLLPSPEGGQRFARVLHITQEGRDAVSEFQKPGSHLVTNPAY</sequence>
<accession>A0ABW1U592</accession>
<protein>
    <submittedName>
        <fullName evidence="1">Uncharacterized protein</fullName>
    </submittedName>
</protein>
<reference evidence="2" key="1">
    <citation type="journal article" date="2019" name="Int. J. Syst. Evol. Microbiol.">
        <title>The Global Catalogue of Microorganisms (GCM) 10K type strain sequencing project: providing services to taxonomists for standard genome sequencing and annotation.</title>
        <authorList>
            <consortium name="The Broad Institute Genomics Platform"/>
            <consortium name="The Broad Institute Genome Sequencing Center for Infectious Disease"/>
            <person name="Wu L."/>
            <person name="Ma J."/>
        </authorList>
    </citation>
    <scope>NUCLEOTIDE SEQUENCE [LARGE SCALE GENOMIC DNA]</scope>
    <source>
        <strain evidence="2">CCUG 39402</strain>
    </source>
</reference>
<evidence type="ECO:0000313" key="2">
    <source>
        <dbReference type="Proteomes" id="UP001596270"/>
    </source>
</evidence>
<comment type="caution">
    <text evidence="1">The sequence shown here is derived from an EMBL/GenBank/DDBJ whole genome shotgun (WGS) entry which is preliminary data.</text>
</comment>
<dbReference type="Proteomes" id="UP001596270">
    <property type="component" value="Unassembled WGS sequence"/>
</dbReference>
<dbReference type="RefSeq" id="WP_371439970.1">
    <property type="nucleotide sequence ID" value="NZ_JBHSRS010000084.1"/>
</dbReference>
<evidence type="ECO:0000313" key="1">
    <source>
        <dbReference type="EMBL" id="MFC6284212.1"/>
    </source>
</evidence>